<accession>A0A6P1BL04</accession>
<dbReference type="Gene3D" id="3.10.450.50">
    <property type="match status" value="1"/>
</dbReference>
<evidence type="ECO:0000313" key="3">
    <source>
        <dbReference type="Proteomes" id="UP000468531"/>
    </source>
</evidence>
<dbReference type="SUPFAM" id="SSF103642">
    <property type="entry name" value="Sec-C motif"/>
    <property type="match status" value="1"/>
</dbReference>
<proteinExistence type="predicted"/>
<protein>
    <recommendedName>
        <fullName evidence="4">SEC-C domain-containing protein</fullName>
    </recommendedName>
</protein>
<dbReference type="Proteomes" id="UP000468531">
    <property type="component" value="Unassembled WGS sequence"/>
</dbReference>
<gene>
    <name evidence="2" type="ORF">FNJ47_21090</name>
</gene>
<evidence type="ECO:0000313" key="2">
    <source>
        <dbReference type="EMBL" id="NEU98252.1"/>
    </source>
</evidence>
<organism evidence="2 3">
    <name type="scientific">Bradyrhizobium uaiense</name>
    <dbReference type="NCBI Taxonomy" id="2594946"/>
    <lineage>
        <taxon>Bacteria</taxon>
        <taxon>Pseudomonadati</taxon>
        <taxon>Pseudomonadota</taxon>
        <taxon>Alphaproteobacteria</taxon>
        <taxon>Hyphomicrobiales</taxon>
        <taxon>Nitrobacteraceae</taxon>
        <taxon>Bradyrhizobium</taxon>
    </lineage>
</organism>
<reference evidence="2 3" key="1">
    <citation type="journal article" date="2020" name="Arch. Microbiol.">
        <title>Bradyrhizobium uaiense sp. nov., a new highly efficient cowpea symbiont.</title>
        <authorList>
            <person name="Cabral Michel D."/>
            <person name="Azarias Guimaraes A."/>
            <person name="Martins da Costa E."/>
            <person name="Soares de Carvalho T."/>
            <person name="Balsanelli E."/>
            <person name="Willems A."/>
            <person name="Maltempi de Souza E."/>
            <person name="de Souza Moreira F.M."/>
        </authorList>
    </citation>
    <scope>NUCLEOTIDE SEQUENCE [LARGE SCALE GENOMIC DNA]</scope>
    <source>
        <strain evidence="2 3">UFLA 03-164</strain>
    </source>
</reference>
<comment type="caution">
    <text evidence="2">The sequence shown here is derived from an EMBL/GenBank/DDBJ whole genome shotgun (WGS) entry which is preliminary data.</text>
</comment>
<keyword evidence="3" id="KW-1185">Reference proteome</keyword>
<name>A0A6P1BL04_9BRAD</name>
<dbReference type="RefSeq" id="WP_163156386.1">
    <property type="nucleotide sequence ID" value="NZ_VKHP01000085.1"/>
</dbReference>
<evidence type="ECO:0000256" key="1">
    <source>
        <dbReference type="SAM" id="MobiDB-lite"/>
    </source>
</evidence>
<dbReference type="EMBL" id="VKHP01000085">
    <property type="protein sequence ID" value="NEU98252.1"/>
    <property type="molecule type" value="Genomic_DNA"/>
</dbReference>
<dbReference type="AlphaFoldDB" id="A0A6P1BL04"/>
<feature type="region of interest" description="Disordered" evidence="1">
    <location>
        <begin position="83"/>
        <end position="106"/>
    </location>
</feature>
<evidence type="ECO:0008006" key="4">
    <source>
        <dbReference type="Google" id="ProtNLM"/>
    </source>
</evidence>
<dbReference type="Pfam" id="PF02810">
    <property type="entry name" value="SEC-C"/>
    <property type="match status" value="1"/>
</dbReference>
<sequence>MLGLRELAPLVHRAIDEGRIPEWMARHDEFEQDLADAEQRPADIARFEEAHLGYIEDVVDALAWTEYDDAMGQFADEDFDAEWTPTEPVRNPLRHVGRNDPCPCGSGKKYKKCCLGNRA</sequence>
<dbReference type="InterPro" id="IPR004027">
    <property type="entry name" value="SEC_C_motif"/>
</dbReference>